<dbReference type="EMBL" id="JAWXYG010000013">
    <property type="protein sequence ID" value="KAK4255627.1"/>
    <property type="molecule type" value="Genomic_DNA"/>
</dbReference>
<keyword evidence="3" id="KW-1185">Reference proteome</keyword>
<sequence length="102" mass="11830">MSWLMMKDCWTLFLVLLLANCLKRKEIMHGFFRSISSIDDNDDDFVEVQVDEVFGHGCHWASTLRPIQVPGSRFIVPEIIVRHPLFTRRKLLQPSPLKGFSA</sequence>
<evidence type="ECO:0000256" key="1">
    <source>
        <dbReference type="SAM" id="SignalP"/>
    </source>
</evidence>
<dbReference type="AlphaFoldDB" id="A0AAE1IQT9"/>
<dbReference type="Proteomes" id="UP001293593">
    <property type="component" value="Unassembled WGS sequence"/>
</dbReference>
<proteinExistence type="predicted"/>
<feature type="chain" id="PRO_5042159699" description="Secreted protein" evidence="1">
    <location>
        <begin position="25"/>
        <end position="102"/>
    </location>
</feature>
<gene>
    <name evidence="2" type="ORF">QN277_008604</name>
</gene>
<accession>A0AAE1IQT9</accession>
<organism evidence="2 3">
    <name type="scientific">Acacia crassicarpa</name>
    <name type="common">northern wattle</name>
    <dbReference type="NCBI Taxonomy" id="499986"/>
    <lineage>
        <taxon>Eukaryota</taxon>
        <taxon>Viridiplantae</taxon>
        <taxon>Streptophyta</taxon>
        <taxon>Embryophyta</taxon>
        <taxon>Tracheophyta</taxon>
        <taxon>Spermatophyta</taxon>
        <taxon>Magnoliopsida</taxon>
        <taxon>eudicotyledons</taxon>
        <taxon>Gunneridae</taxon>
        <taxon>Pentapetalae</taxon>
        <taxon>rosids</taxon>
        <taxon>fabids</taxon>
        <taxon>Fabales</taxon>
        <taxon>Fabaceae</taxon>
        <taxon>Caesalpinioideae</taxon>
        <taxon>mimosoid clade</taxon>
        <taxon>Acacieae</taxon>
        <taxon>Acacia</taxon>
    </lineage>
</organism>
<evidence type="ECO:0000313" key="2">
    <source>
        <dbReference type="EMBL" id="KAK4255627.1"/>
    </source>
</evidence>
<evidence type="ECO:0000313" key="3">
    <source>
        <dbReference type="Proteomes" id="UP001293593"/>
    </source>
</evidence>
<keyword evidence="1" id="KW-0732">Signal</keyword>
<comment type="caution">
    <text evidence="2">The sequence shown here is derived from an EMBL/GenBank/DDBJ whole genome shotgun (WGS) entry which is preliminary data.</text>
</comment>
<name>A0AAE1IQT9_9FABA</name>
<reference evidence="2" key="1">
    <citation type="submission" date="2023-10" db="EMBL/GenBank/DDBJ databases">
        <title>Chromosome-level genome of the transformable northern wattle, Acacia crassicarpa.</title>
        <authorList>
            <person name="Massaro I."/>
            <person name="Sinha N.R."/>
            <person name="Poethig S."/>
            <person name="Leichty A.R."/>
        </authorList>
    </citation>
    <scope>NUCLEOTIDE SEQUENCE</scope>
    <source>
        <strain evidence="2">Acra3RX</strain>
        <tissue evidence="2">Leaf</tissue>
    </source>
</reference>
<evidence type="ECO:0008006" key="4">
    <source>
        <dbReference type="Google" id="ProtNLM"/>
    </source>
</evidence>
<protein>
    <recommendedName>
        <fullName evidence="4">Secreted protein</fullName>
    </recommendedName>
</protein>
<feature type="signal peptide" evidence="1">
    <location>
        <begin position="1"/>
        <end position="24"/>
    </location>
</feature>